<evidence type="ECO:0008006" key="4">
    <source>
        <dbReference type="Google" id="ProtNLM"/>
    </source>
</evidence>
<feature type="transmembrane region" description="Helical" evidence="1">
    <location>
        <begin position="165"/>
        <end position="187"/>
    </location>
</feature>
<feature type="transmembrane region" description="Helical" evidence="1">
    <location>
        <begin position="56"/>
        <end position="79"/>
    </location>
</feature>
<protein>
    <recommendedName>
        <fullName evidence="4">Electron transport complex protein RnfE</fullName>
    </recommendedName>
</protein>
<proteinExistence type="predicted"/>
<reference evidence="2 3" key="1">
    <citation type="submission" date="2020-11" db="EMBL/GenBank/DDBJ databases">
        <title>Treponema Peruensis nv. sp., first commensal Treponema isolated from human feces.</title>
        <authorList>
            <person name="Belkhou C."/>
            <person name="Raes J."/>
        </authorList>
    </citation>
    <scope>NUCLEOTIDE SEQUENCE [LARGE SCALE GENOMIC DNA]</scope>
    <source>
        <strain evidence="2 3">RCC2812</strain>
    </source>
</reference>
<evidence type="ECO:0000313" key="3">
    <source>
        <dbReference type="Proteomes" id="UP000595224"/>
    </source>
</evidence>
<gene>
    <name evidence="2" type="ORF">IWA51_06290</name>
</gene>
<keyword evidence="3" id="KW-1185">Reference proteome</keyword>
<dbReference type="KEGG" id="tper:IWA51_06290"/>
<name>A0A7T3RB78_9SPIR</name>
<feature type="transmembrane region" description="Helical" evidence="1">
    <location>
        <begin position="24"/>
        <end position="44"/>
    </location>
</feature>
<sequence>MKKNSLYTYIASSLIILVPVPGRLSYGIILILALNALTALGILFRHLTKKLSVDEYMPALMTVFLIGLCIILKQLLILYSPLTALTLSFVIYAPVLSSLMISSLYENTDMSLSRDLSYNMKKTAYFSIFAFIIFLFRDIFGYGTISFPVPSGIHEIALFKNLPSAFMGSFWASVPGALVILAVAFVVNYNAIKKIKIAEAVFKEEEN</sequence>
<accession>A0A7T3RB78</accession>
<keyword evidence="1" id="KW-0472">Membrane</keyword>
<evidence type="ECO:0000256" key="1">
    <source>
        <dbReference type="SAM" id="Phobius"/>
    </source>
</evidence>
<dbReference type="AlphaFoldDB" id="A0A7T3RB78"/>
<evidence type="ECO:0000313" key="2">
    <source>
        <dbReference type="EMBL" id="QPZ99896.1"/>
    </source>
</evidence>
<keyword evidence="1" id="KW-0812">Transmembrane</keyword>
<keyword evidence="1" id="KW-1133">Transmembrane helix</keyword>
<dbReference type="EMBL" id="CP064936">
    <property type="protein sequence ID" value="QPZ99896.1"/>
    <property type="molecule type" value="Genomic_DNA"/>
</dbReference>
<dbReference type="Proteomes" id="UP000595224">
    <property type="component" value="Chromosome"/>
</dbReference>
<organism evidence="2 3">
    <name type="scientific">Treponema peruense</name>
    <dbReference type="NCBI Taxonomy" id="2787628"/>
    <lineage>
        <taxon>Bacteria</taxon>
        <taxon>Pseudomonadati</taxon>
        <taxon>Spirochaetota</taxon>
        <taxon>Spirochaetia</taxon>
        <taxon>Spirochaetales</taxon>
        <taxon>Treponemataceae</taxon>
        <taxon>Treponema</taxon>
    </lineage>
</organism>
<feature type="transmembrane region" description="Helical" evidence="1">
    <location>
        <begin position="125"/>
        <end position="145"/>
    </location>
</feature>
<feature type="transmembrane region" description="Helical" evidence="1">
    <location>
        <begin position="85"/>
        <end position="105"/>
    </location>
</feature>
<dbReference type="RefSeq" id="WP_177528669.1">
    <property type="nucleotide sequence ID" value="NZ_CBCSHE010000003.1"/>
</dbReference>